<feature type="transmembrane region" description="Helical" evidence="5">
    <location>
        <begin position="122"/>
        <end position="142"/>
    </location>
</feature>
<evidence type="ECO:0000256" key="4">
    <source>
        <dbReference type="ARBA" id="ARBA00023136"/>
    </source>
</evidence>
<feature type="transmembrane region" description="Helical" evidence="5">
    <location>
        <begin position="40"/>
        <end position="58"/>
    </location>
</feature>
<evidence type="ECO:0000313" key="7">
    <source>
        <dbReference type="EMBL" id="MFC7295958.1"/>
    </source>
</evidence>
<dbReference type="Pfam" id="PF04932">
    <property type="entry name" value="Wzy_C"/>
    <property type="match status" value="1"/>
</dbReference>
<feature type="transmembrane region" description="Helical" evidence="5">
    <location>
        <begin position="304"/>
        <end position="323"/>
    </location>
</feature>
<proteinExistence type="predicted"/>
<dbReference type="PANTHER" id="PTHR37422">
    <property type="entry name" value="TEICHURONIC ACID BIOSYNTHESIS PROTEIN TUAE"/>
    <property type="match status" value="1"/>
</dbReference>
<feature type="domain" description="O-antigen ligase-related" evidence="6">
    <location>
        <begin position="156"/>
        <end position="311"/>
    </location>
</feature>
<keyword evidence="7" id="KW-0436">Ligase</keyword>
<keyword evidence="4 5" id="KW-0472">Membrane</keyword>
<comment type="subcellular location">
    <subcellularLocation>
        <location evidence="1">Membrane</location>
        <topology evidence="1">Multi-pass membrane protein</topology>
    </subcellularLocation>
</comment>
<keyword evidence="2 5" id="KW-0812">Transmembrane</keyword>
<feature type="transmembrane region" description="Helical" evidence="5">
    <location>
        <begin position="353"/>
        <end position="371"/>
    </location>
</feature>
<protein>
    <submittedName>
        <fullName evidence="7">O-antigen ligase family protein</fullName>
    </submittedName>
</protein>
<evidence type="ECO:0000256" key="1">
    <source>
        <dbReference type="ARBA" id="ARBA00004141"/>
    </source>
</evidence>
<organism evidence="7 8">
    <name type="scientific">Marinobacter aromaticivorans</name>
    <dbReference type="NCBI Taxonomy" id="1494078"/>
    <lineage>
        <taxon>Bacteria</taxon>
        <taxon>Pseudomonadati</taxon>
        <taxon>Pseudomonadota</taxon>
        <taxon>Gammaproteobacteria</taxon>
        <taxon>Pseudomonadales</taxon>
        <taxon>Marinobacteraceae</taxon>
        <taxon>Marinobacter</taxon>
    </lineage>
</organism>
<feature type="transmembrane region" description="Helical" evidence="5">
    <location>
        <begin position="172"/>
        <end position="189"/>
    </location>
</feature>
<reference evidence="8" key="1">
    <citation type="journal article" date="2019" name="Int. J. Syst. Evol. Microbiol.">
        <title>The Global Catalogue of Microorganisms (GCM) 10K type strain sequencing project: providing services to taxonomists for standard genome sequencing and annotation.</title>
        <authorList>
            <consortium name="The Broad Institute Genomics Platform"/>
            <consortium name="The Broad Institute Genome Sequencing Center for Infectious Disease"/>
            <person name="Wu L."/>
            <person name="Ma J."/>
        </authorList>
    </citation>
    <scope>NUCLEOTIDE SEQUENCE [LARGE SCALE GENOMIC DNA]</scope>
    <source>
        <strain evidence="8">CCUG 60559</strain>
    </source>
</reference>
<name>A0ABW2IY66_9GAMM</name>
<evidence type="ECO:0000256" key="2">
    <source>
        <dbReference type="ARBA" id="ARBA00022692"/>
    </source>
</evidence>
<evidence type="ECO:0000256" key="5">
    <source>
        <dbReference type="SAM" id="Phobius"/>
    </source>
</evidence>
<evidence type="ECO:0000313" key="8">
    <source>
        <dbReference type="Proteomes" id="UP001596506"/>
    </source>
</evidence>
<evidence type="ECO:0000256" key="3">
    <source>
        <dbReference type="ARBA" id="ARBA00022989"/>
    </source>
</evidence>
<feature type="transmembrane region" description="Helical" evidence="5">
    <location>
        <begin position="147"/>
        <end position="166"/>
    </location>
</feature>
<feature type="transmembrane region" description="Helical" evidence="5">
    <location>
        <begin position="92"/>
        <end position="110"/>
    </location>
</feature>
<dbReference type="InterPro" id="IPR051533">
    <property type="entry name" value="WaaL-like"/>
</dbReference>
<dbReference type="InterPro" id="IPR007016">
    <property type="entry name" value="O-antigen_ligase-rel_domated"/>
</dbReference>
<evidence type="ECO:0000259" key="6">
    <source>
        <dbReference type="Pfam" id="PF04932"/>
    </source>
</evidence>
<feature type="transmembrane region" description="Helical" evidence="5">
    <location>
        <begin position="64"/>
        <end position="80"/>
    </location>
</feature>
<dbReference type="RefSeq" id="WP_198515505.1">
    <property type="nucleotide sequence ID" value="NZ_JBHTBD010000006.1"/>
</dbReference>
<feature type="transmembrane region" description="Helical" evidence="5">
    <location>
        <begin position="12"/>
        <end position="28"/>
    </location>
</feature>
<dbReference type="GO" id="GO:0016874">
    <property type="term" value="F:ligase activity"/>
    <property type="evidence" value="ECO:0007669"/>
    <property type="project" value="UniProtKB-KW"/>
</dbReference>
<dbReference type="EMBL" id="JBHTBD010000006">
    <property type="protein sequence ID" value="MFC7295958.1"/>
    <property type="molecule type" value="Genomic_DNA"/>
</dbReference>
<sequence>MWWIPDGAKYVPGIVGGAILIYGVFWRLPERDQDLKRKQWQFLLATWTFVFVSAPSYLLNDGSWSELRALLVMAVYISFFRGVRFSSAFFKALLLICAAGFITLTFYQYSQAGGRVGGFINPIPYSTAVGAVVLVLLARLLFARNNILQRAIFGVMFVALVAALLMTKTRGVVGPVFVISAVLFLALLMRNERHRFLKSLIVIAVLASAAMVAGKTLLTDRLNQTVHEYEALSQDNYDGSFGVRLQLWVASGELIARKPVMGHGDGYRGALEELHRTGNLKESLYRFEANHFHNQFIDTTVKKGLIGGLALVLLLVAAARMFYLAPCTAWQRYGGLSVVLLYAGASLTDVPLLHTHTIFLFFGLCFILGSVSSNQDDKRMGL</sequence>
<comment type="caution">
    <text evidence="7">The sequence shown here is derived from an EMBL/GenBank/DDBJ whole genome shotgun (WGS) entry which is preliminary data.</text>
</comment>
<keyword evidence="3 5" id="KW-1133">Transmembrane helix</keyword>
<dbReference type="PANTHER" id="PTHR37422:SF13">
    <property type="entry name" value="LIPOPOLYSACCHARIDE BIOSYNTHESIS PROTEIN PA4999-RELATED"/>
    <property type="match status" value="1"/>
</dbReference>
<accession>A0ABW2IY66</accession>
<keyword evidence="8" id="KW-1185">Reference proteome</keyword>
<gene>
    <name evidence="7" type="ORF">ACFQQA_14620</name>
</gene>
<dbReference type="Proteomes" id="UP001596506">
    <property type="component" value="Unassembled WGS sequence"/>
</dbReference>